<evidence type="ECO:0000313" key="3">
    <source>
        <dbReference type="WBParaSite" id="PTRK_0000353900.1"/>
    </source>
</evidence>
<sequence>MGRPHAGGQGRRHQASARRSQGRHGRRRRQRRPGHGHGDRRRRHGGGGVRRRAGNGGRGPDGGRSVQAALHGRAQSADPPDHSSEPLRQPRRRRLPRPGHHPRSRDRAGRRPARRLDIAGGDQRLASSRLS</sequence>
<dbReference type="WBParaSite" id="PTRK_0000353900.1">
    <property type="protein sequence ID" value="PTRK_0000353900.1"/>
    <property type="gene ID" value="PTRK_0000353900"/>
</dbReference>
<feature type="compositionally biased region" description="Basic and acidic residues" evidence="1">
    <location>
        <begin position="105"/>
        <end position="117"/>
    </location>
</feature>
<feature type="compositionally biased region" description="Basic residues" evidence="1">
    <location>
        <begin position="10"/>
        <end position="53"/>
    </location>
</feature>
<feature type="region of interest" description="Disordered" evidence="1">
    <location>
        <begin position="1"/>
        <end position="131"/>
    </location>
</feature>
<accession>A0A0N4Z8D7</accession>
<protein>
    <submittedName>
        <fullName evidence="3">LigA</fullName>
    </submittedName>
</protein>
<reference evidence="3" key="1">
    <citation type="submission" date="2017-02" db="UniProtKB">
        <authorList>
            <consortium name="WormBaseParasite"/>
        </authorList>
    </citation>
    <scope>IDENTIFICATION</scope>
</reference>
<feature type="compositionally biased region" description="Basic residues" evidence="1">
    <location>
        <begin position="89"/>
        <end position="104"/>
    </location>
</feature>
<evidence type="ECO:0000313" key="2">
    <source>
        <dbReference type="Proteomes" id="UP000038045"/>
    </source>
</evidence>
<dbReference type="AlphaFoldDB" id="A0A0N4Z8D7"/>
<keyword evidence="2" id="KW-1185">Reference proteome</keyword>
<proteinExistence type="predicted"/>
<dbReference type="Proteomes" id="UP000038045">
    <property type="component" value="Unplaced"/>
</dbReference>
<name>A0A0N4Z8D7_PARTI</name>
<organism evidence="2 3">
    <name type="scientific">Parastrongyloides trichosuri</name>
    <name type="common">Possum-specific nematode worm</name>
    <dbReference type="NCBI Taxonomy" id="131310"/>
    <lineage>
        <taxon>Eukaryota</taxon>
        <taxon>Metazoa</taxon>
        <taxon>Ecdysozoa</taxon>
        <taxon>Nematoda</taxon>
        <taxon>Chromadorea</taxon>
        <taxon>Rhabditida</taxon>
        <taxon>Tylenchina</taxon>
        <taxon>Panagrolaimomorpha</taxon>
        <taxon>Strongyloidoidea</taxon>
        <taxon>Strongyloididae</taxon>
        <taxon>Parastrongyloides</taxon>
    </lineage>
</organism>
<evidence type="ECO:0000256" key="1">
    <source>
        <dbReference type="SAM" id="MobiDB-lite"/>
    </source>
</evidence>